<accession>A0ABV3S810</accession>
<proteinExistence type="predicted"/>
<feature type="region of interest" description="Disordered" evidence="1">
    <location>
        <begin position="26"/>
        <end position="108"/>
    </location>
</feature>
<feature type="signal peptide" evidence="2">
    <location>
        <begin position="1"/>
        <end position="24"/>
    </location>
</feature>
<dbReference type="EMBL" id="JBAKFJ010000001">
    <property type="protein sequence ID" value="MEX0386263.1"/>
    <property type="molecule type" value="Genomic_DNA"/>
</dbReference>
<evidence type="ECO:0000313" key="3">
    <source>
        <dbReference type="EMBL" id="MEX0386263.1"/>
    </source>
</evidence>
<reference evidence="3 4" key="1">
    <citation type="submission" date="2024-02" db="EMBL/GenBank/DDBJ databases">
        <title>New especies of Spiribacter isolated from saline water.</title>
        <authorList>
            <person name="Leon M.J."/>
            <person name="De La Haba R."/>
            <person name="Sanchez-Porro C."/>
            <person name="Ventosa A."/>
        </authorList>
    </citation>
    <scope>NUCLEOTIDE SEQUENCE [LARGE SCALE GENOMIC DNA]</scope>
    <source>
        <strain evidence="4">ag22IC4-227</strain>
    </source>
</reference>
<dbReference type="Gene3D" id="2.60.40.2700">
    <property type="match status" value="2"/>
</dbReference>
<dbReference type="PROSITE" id="PS51257">
    <property type="entry name" value="PROKAR_LIPOPROTEIN"/>
    <property type="match status" value="1"/>
</dbReference>
<sequence>MKTLTNAGRALAFIPLLTACVTLAGGNPEDLTEPPQAIDASDGGEADRVDANGSDGTSFRERSEPIPSSSGTAARERGEDRGAGQSAAGSQSRPAGGTDSEGDGPLQNVPLVIDLSDLTDPDGLGTPSVQWQEYDANRGTWTKIDGATSQTFTPRQKHVGNRLRVALEYLDGAGNLESIVTQPTPPVRNVNDPPIGELGLIGSQAQYETLRADISAIRDEDGIGPITYHWEISPNGSTWQRYRDGQWQGDTITLTQDEVGRYLRAVITYADGYGASERVNSPATDPIRNVNDPVQGELFIRGDTIVGDTLEVDTSSVSDRDGIANITLVWEASEDGRTWRRAAETSTRTLSLGRDLVGHQIRARANVVDRFGNEGTVVSSIVGPVEAVNAPPSGTIRILSVD</sequence>
<gene>
    <name evidence="3" type="ORF">V6X64_04515</name>
</gene>
<organism evidence="3 4">
    <name type="scientific">Spiribacter onubensis</name>
    <dbReference type="NCBI Taxonomy" id="3122420"/>
    <lineage>
        <taxon>Bacteria</taxon>
        <taxon>Pseudomonadati</taxon>
        <taxon>Pseudomonadota</taxon>
        <taxon>Gammaproteobacteria</taxon>
        <taxon>Chromatiales</taxon>
        <taxon>Ectothiorhodospiraceae</taxon>
        <taxon>Spiribacter</taxon>
    </lineage>
</organism>
<evidence type="ECO:0000256" key="1">
    <source>
        <dbReference type="SAM" id="MobiDB-lite"/>
    </source>
</evidence>
<protein>
    <submittedName>
        <fullName evidence="3">Uncharacterized protein</fullName>
    </submittedName>
</protein>
<dbReference type="Proteomes" id="UP001556653">
    <property type="component" value="Unassembled WGS sequence"/>
</dbReference>
<comment type="caution">
    <text evidence="3">The sequence shown here is derived from an EMBL/GenBank/DDBJ whole genome shotgun (WGS) entry which is preliminary data.</text>
</comment>
<keyword evidence="4" id="KW-1185">Reference proteome</keyword>
<feature type="chain" id="PRO_5047537372" evidence="2">
    <location>
        <begin position="25"/>
        <end position="402"/>
    </location>
</feature>
<name>A0ABV3S810_9GAMM</name>
<keyword evidence="2" id="KW-0732">Signal</keyword>
<dbReference type="RefSeq" id="WP_367966738.1">
    <property type="nucleotide sequence ID" value="NZ_JBAKFJ010000001.1"/>
</dbReference>
<evidence type="ECO:0000313" key="4">
    <source>
        <dbReference type="Proteomes" id="UP001556653"/>
    </source>
</evidence>
<evidence type="ECO:0000256" key="2">
    <source>
        <dbReference type="SAM" id="SignalP"/>
    </source>
</evidence>